<evidence type="ECO:0000313" key="6">
    <source>
        <dbReference type="EMBL" id="EAU85636.2"/>
    </source>
</evidence>
<dbReference type="InterPro" id="IPR053911">
    <property type="entry name" value="PGAP2IP_TM_2nd"/>
</dbReference>
<feature type="transmembrane region" description="Helical" evidence="1">
    <location>
        <begin position="93"/>
        <end position="110"/>
    </location>
</feature>
<dbReference type="GeneID" id="6012805"/>
<dbReference type="InterPro" id="IPR057315">
    <property type="entry name" value="Exo_endo_phos_PGAP2IP_C"/>
</dbReference>
<gene>
    <name evidence="6" type="ORF">CC1G_06349</name>
</gene>
<dbReference type="Gene3D" id="3.60.10.10">
    <property type="entry name" value="Endonuclease/exonuclease/phosphatase"/>
    <property type="match status" value="1"/>
</dbReference>
<dbReference type="PANTHER" id="PTHR14859">
    <property type="entry name" value="CALCOFLUOR WHITE HYPERSENSITIVE PROTEIN PRECURSOR"/>
    <property type="match status" value="1"/>
</dbReference>
<dbReference type="AlphaFoldDB" id="A8NTM0"/>
<evidence type="ECO:0000259" key="5">
    <source>
        <dbReference type="Pfam" id="PF23226"/>
    </source>
</evidence>
<feature type="transmembrane region" description="Helical" evidence="1">
    <location>
        <begin position="447"/>
        <end position="468"/>
    </location>
</feature>
<feature type="transmembrane region" description="Helical" evidence="1">
    <location>
        <begin position="264"/>
        <end position="281"/>
    </location>
</feature>
<protein>
    <recommendedName>
        <fullName evidence="8">Calcofluor white hypersensitive protein</fullName>
    </recommendedName>
</protein>
<feature type="domain" description="PGAP2IP second transmembrane" evidence="3">
    <location>
        <begin position="404"/>
        <end position="609"/>
    </location>
</feature>
<dbReference type="eggNOG" id="KOG3979">
    <property type="taxonomic scope" value="Eukaryota"/>
</dbReference>
<evidence type="ECO:0000259" key="2">
    <source>
        <dbReference type="Pfam" id="PF10277"/>
    </source>
</evidence>
<dbReference type="InParanoid" id="A8NTM0"/>
<dbReference type="EMBL" id="AACS02000004">
    <property type="protein sequence ID" value="EAU85636.2"/>
    <property type="molecule type" value="Genomic_DNA"/>
</dbReference>
<feature type="transmembrane region" description="Helical" evidence="1">
    <location>
        <begin position="232"/>
        <end position="252"/>
    </location>
</feature>
<dbReference type="OMA" id="CVWYFPL"/>
<dbReference type="GO" id="GO:0005783">
    <property type="term" value="C:endoplasmic reticulum"/>
    <property type="evidence" value="ECO:0007669"/>
    <property type="project" value="TreeGrafter"/>
</dbReference>
<dbReference type="FunCoup" id="A8NTM0">
    <property type="interactions" value="146"/>
</dbReference>
<evidence type="ECO:0008006" key="8">
    <source>
        <dbReference type="Google" id="ProtNLM"/>
    </source>
</evidence>
<dbReference type="Pfam" id="PF23021">
    <property type="entry name" value="6TM_2nd_PGAP2IP"/>
    <property type="match status" value="1"/>
</dbReference>
<keyword evidence="1" id="KW-0472">Membrane</keyword>
<organism evidence="6 7">
    <name type="scientific">Coprinopsis cinerea (strain Okayama-7 / 130 / ATCC MYA-4618 / FGSC 9003)</name>
    <name type="common">Inky cap fungus</name>
    <name type="synonym">Hormographiella aspergillata</name>
    <dbReference type="NCBI Taxonomy" id="240176"/>
    <lineage>
        <taxon>Eukaryota</taxon>
        <taxon>Fungi</taxon>
        <taxon>Dikarya</taxon>
        <taxon>Basidiomycota</taxon>
        <taxon>Agaricomycotina</taxon>
        <taxon>Agaricomycetes</taxon>
        <taxon>Agaricomycetidae</taxon>
        <taxon>Agaricales</taxon>
        <taxon>Agaricineae</taxon>
        <taxon>Psathyrellaceae</taxon>
        <taxon>Coprinopsis</taxon>
    </lineage>
</organism>
<dbReference type="Pfam" id="PF23226">
    <property type="entry name" value="Exo_endo_phos_PGAP2IP"/>
    <property type="match status" value="1"/>
</dbReference>
<dbReference type="InterPro" id="IPR019402">
    <property type="entry name" value="CWH43_N"/>
</dbReference>
<dbReference type="Pfam" id="PF10277">
    <property type="entry name" value="Frag1"/>
    <property type="match status" value="1"/>
</dbReference>
<dbReference type="Pfam" id="PF23022">
    <property type="entry name" value="6TM_1st_PGAP2IP"/>
    <property type="match status" value="1"/>
</dbReference>
<feature type="domain" description="CWH43-like N-terminal" evidence="2">
    <location>
        <begin position="8"/>
        <end position="120"/>
    </location>
</feature>
<feature type="transmembrane region" description="Helical" evidence="1">
    <location>
        <begin position="400"/>
        <end position="419"/>
    </location>
</feature>
<feature type="domain" description="PGAP2IP first transmembrane" evidence="4">
    <location>
        <begin position="204"/>
        <end position="372"/>
    </location>
</feature>
<name>A8NTM0_COPC7</name>
<dbReference type="InterPro" id="IPR051916">
    <property type="entry name" value="GPI-anchor_lipid_remodeler"/>
</dbReference>
<feature type="domain" description="PGAP2IP C-terminal nuclease-like" evidence="5">
    <location>
        <begin position="664"/>
        <end position="903"/>
    </location>
</feature>
<dbReference type="HOGENOM" id="CLU_009808_0_0_1"/>
<keyword evidence="1" id="KW-1133">Transmembrane helix</keyword>
<comment type="caution">
    <text evidence="6">The sequence shown here is derived from an EMBL/GenBank/DDBJ whole genome shotgun (WGS) entry which is preliminary data.</text>
</comment>
<dbReference type="VEuPathDB" id="FungiDB:CC1G_06349"/>
<dbReference type="FunFam" id="3.60.10.10:FF:000100">
    <property type="entry name" value="Unplaced genomic scaffold supercont2.12, whole genome shotgun sequence"/>
    <property type="match status" value="1"/>
</dbReference>
<evidence type="ECO:0000313" key="7">
    <source>
        <dbReference type="Proteomes" id="UP000001861"/>
    </source>
</evidence>
<dbReference type="GO" id="GO:0016020">
    <property type="term" value="C:membrane"/>
    <property type="evidence" value="ECO:0007669"/>
    <property type="project" value="GOC"/>
</dbReference>
<feature type="transmembrane region" description="Helical" evidence="1">
    <location>
        <begin position="33"/>
        <end position="51"/>
    </location>
</feature>
<dbReference type="KEGG" id="cci:CC1G_06349"/>
<feature type="transmembrane region" description="Helical" evidence="1">
    <location>
        <begin position="562"/>
        <end position="581"/>
    </location>
</feature>
<dbReference type="InterPro" id="IPR053912">
    <property type="entry name" value="PGAP2IP_TM_1nd"/>
</dbReference>
<proteinExistence type="predicted"/>
<dbReference type="GO" id="GO:0031505">
    <property type="term" value="P:fungal-type cell wall organization"/>
    <property type="evidence" value="ECO:0007669"/>
    <property type="project" value="TreeGrafter"/>
</dbReference>
<dbReference type="STRING" id="240176.A8NTM0"/>
<dbReference type="RefSeq" id="XP_001836264.2">
    <property type="nucleotide sequence ID" value="XM_001836212.2"/>
</dbReference>
<sequence>MVALRICDILIALTAPPRIAILFLTYYLNRSEALFLFGFLRTLACGGWVYVTSSDHGLTHDVLMIGYIILNIPWMWGNVKLSRSRVVRRKRTGMTIAFFATLVPLVYFYIQHKVHRIPGAPSPGLNKVTNGIRDVYFRVSSKTNVHEEAKKASDGALKDALDTALAPASKTVTAAAGSSKDASQHPKKSCRTLPSFLSDVYLSYVFWSTFTALIPSLFYFSVWELGIAGQELALLSLLSPAFLTLSPLFFPVPSTATFLSSRKGQVIAYLAQFSALLAYLSKSPLVRLAIVTPSCAIMMQREVVLLSGLVSGDGTKSGKGLGYWGTITTLGFIVASLSKHANHGNNPIWPFIDPKNGGYNELGLGLALLALIEFATRPTPASSASTAPAPKHSKSTKPSFWSTFFTASVPLGSLVFSLHNLLADPSSLVAASWTGWENGAPRGPLPHVHGCVTMVVVSLGLALGVWSVRYSTLKEGRTNPLLSIPWFVVGCAGTYGMYKERNWEGYASSLVLALVLVSVAPAIFVRAAQAARSVGVVEDDREGAEITKECAGQVAKTFSSAMLVYILLNLASIFTVAYAFVPGGWVFRERTDAVLTAQLACLAFAFSWPAISSSAPTPRAAAGISAPARKFTFTSLAVISIASLLTTIYRHPMVPPKPHKPGSKLVNAGIWTVHFGINNEGHDSQRGMRDLIKDMQLDIVGLLETDLHRTAFGHRDLTRVMVEELGFNVDLGPGPNSHTWGAVLLTKYPIINTTHHLLPSPRGELAPAIEAVLDIYGTEVTVVVAHNGQEEDPLDRELQSTELARIMRESPRPVIFLGYVVTKPHKPRPHPYQIMVEDGNVHDIDATDKDRWCEYIFYRGLYRTAYARVSRGIITDTELQIGQFVVPSPAVKTINDSEESRYIRTTKENMPQDHWFPQEYHGNKKRGGKNGHYYHVFKTPRYYQLPEDAVV</sequence>
<evidence type="ECO:0000259" key="4">
    <source>
        <dbReference type="Pfam" id="PF23022"/>
    </source>
</evidence>
<reference evidence="6 7" key="1">
    <citation type="journal article" date="2010" name="Proc. Natl. Acad. Sci. U.S.A.">
        <title>Insights into evolution of multicellular fungi from the assembled chromosomes of the mushroom Coprinopsis cinerea (Coprinus cinereus).</title>
        <authorList>
            <person name="Stajich J.E."/>
            <person name="Wilke S.K."/>
            <person name="Ahren D."/>
            <person name="Au C.H."/>
            <person name="Birren B.W."/>
            <person name="Borodovsky M."/>
            <person name="Burns C."/>
            <person name="Canback B."/>
            <person name="Casselton L.A."/>
            <person name="Cheng C.K."/>
            <person name="Deng J."/>
            <person name="Dietrich F.S."/>
            <person name="Fargo D.C."/>
            <person name="Farman M.L."/>
            <person name="Gathman A.C."/>
            <person name="Goldberg J."/>
            <person name="Guigo R."/>
            <person name="Hoegger P.J."/>
            <person name="Hooker J.B."/>
            <person name="Huggins A."/>
            <person name="James T.Y."/>
            <person name="Kamada T."/>
            <person name="Kilaru S."/>
            <person name="Kodira C."/>
            <person name="Kues U."/>
            <person name="Kupfer D."/>
            <person name="Kwan H.S."/>
            <person name="Lomsadze A."/>
            <person name="Li W."/>
            <person name="Lilly W.W."/>
            <person name="Ma L.J."/>
            <person name="Mackey A.J."/>
            <person name="Manning G."/>
            <person name="Martin F."/>
            <person name="Muraguchi H."/>
            <person name="Natvig D.O."/>
            <person name="Palmerini H."/>
            <person name="Ramesh M.A."/>
            <person name="Rehmeyer C.J."/>
            <person name="Roe B.A."/>
            <person name="Shenoy N."/>
            <person name="Stanke M."/>
            <person name="Ter-Hovhannisyan V."/>
            <person name="Tunlid A."/>
            <person name="Velagapudi R."/>
            <person name="Vision T.J."/>
            <person name="Zeng Q."/>
            <person name="Zolan M.E."/>
            <person name="Pukkila P.J."/>
        </authorList>
    </citation>
    <scope>NUCLEOTIDE SEQUENCE [LARGE SCALE GENOMIC DNA]</scope>
    <source>
        <strain evidence="7">Okayama-7 / 130 / ATCC MYA-4618 / FGSC 9003</strain>
    </source>
</reference>
<evidence type="ECO:0000256" key="1">
    <source>
        <dbReference type="SAM" id="Phobius"/>
    </source>
</evidence>
<dbReference type="Proteomes" id="UP000001861">
    <property type="component" value="Unassembled WGS sequence"/>
</dbReference>
<dbReference type="PANTHER" id="PTHR14859:SF1">
    <property type="entry name" value="PGAP2-INTERACTING PROTEIN"/>
    <property type="match status" value="1"/>
</dbReference>
<dbReference type="SUPFAM" id="SSF56219">
    <property type="entry name" value="DNase I-like"/>
    <property type="match status" value="1"/>
</dbReference>
<dbReference type="GO" id="GO:0006506">
    <property type="term" value="P:GPI anchor biosynthetic process"/>
    <property type="evidence" value="ECO:0007669"/>
    <property type="project" value="TreeGrafter"/>
</dbReference>
<feature type="transmembrane region" description="Helical" evidence="1">
    <location>
        <begin position="480"/>
        <end position="498"/>
    </location>
</feature>
<accession>A8NTM0</accession>
<keyword evidence="1" id="KW-0812">Transmembrane</keyword>
<keyword evidence="7" id="KW-1185">Reference proteome</keyword>
<dbReference type="InterPro" id="IPR036691">
    <property type="entry name" value="Endo/exonu/phosph_ase_sf"/>
</dbReference>
<dbReference type="OrthoDB" id="68581at2759"/>
<feature type="transmembrane region" description="Helical" evidence="1">
    <location>
        <begin position="504"/>
        <end position="525"/>
    </location>
</feature>
<evidence type="ECO:0000259" key="3">
    <source>
        <dbReference type="Pfam" id="PF23021"/>
    </source>
</evidence>
<feature type="transmembrane region" description="Helical" evidence="1">
    <location>
        <begin position="201"/>
        <end position="220"/>
    </location>
</feature>
<feature type="transmembrane region" description="Helical" evidence="1">
    <location>
        <begin position="63"/>
        <end position="81"/>
    </location>
</feature>